<dbReference type="Proteomes" id="UP000011083">
    <property type="component" value="Unassembled WGS sequence"/>
</dbReference>
<feature type="non-terminal residue" evidence="1">
    <location>
        <position position="359"/>
    </location>
</feature>
<organism evidence="1 2">
    <name type="scientific">Acanthamoeba castellanii (strain ATCC 30010 / Neff)</name>
    <dbReference type="NCBI Taxonomy" id="1257118"/>
    <lineage>
        <taxon>Eukaryota</taxon>
        <taxon>Amoebozoa</taxon>
        <taxon>Discosea</taxon>
        <taxon>Longamoebia</taxon>
        <taxon>Centramoebida</taxon>
        <taxon>Acanthamoebidae</taxon>
        <taxon>Acanthamoeba</taxon>
    </lineage>
</organism>
<evidence type="ECO:0000313" key="1">
    <source>
        <dbReference type="EMBL" id="ELR20286.1"/>
    </source>
</evidence>
<gene>
    <name evidence="1" type="ORF">ACA1_307510</name>
</gene>
<dbReference type="KEGG" id="acan:ACA1_307510"/>
<dbReference type="RefSeq" id="XP_004342402.1">
    <property type="nucleotide sequence ID" value="XM_004342353.1"/>
</dbReference>
<sequence length="359" mass="39290">AGTGIEVVATLDLDDQGSRWLSTSVYGGVYSFLSEKVFWWGSLNGAGISLYPARIPTEFQPHLALSNDLGYDTQTGHFFVDLYAYSNVTSTVSFVEFDLNAQEWIVNSQVVVPVRDYQYLIADSPDLQTRSSLFLISLDYIVYIDLDTFTIVAQMDLSQQFVTQYPVNLVAGATYYQGNLFIARHTLAQIVDVRVFSANFHALQFDHVVYLDADCDNMFGWGNYLFWPQLHGNNGTLYGWGLERRNLLFTSIGLGPGAIWGKGVGANQRTKQALLVSGKPAGGGYTAWVAIHDDQRLPSMGIQTVSSDVEDPCLSVLLAGHNATGFGQVTWLRYAPTFQSPGNPNCGGSSSSSPVVVAA</sequence>
<dbReference type="AlphaFoldDB" id="L8H737"/>
<evidence type="ECO:0000313" key="2">
    <source>
        <dbReference type="Proteomes" id="UP000011083"/>
    </source>
</evidence>
<dbReference type="EMBL" id="KB007923">
    <property type="protein sequence ID" value="ELR20286.1"/>
    <property type="molecule type" value="Genomic_DNA"/>
</dbReference>
<reference evidence="1 2" key="1">
    <citation type="journal article" date="2013" name="Genome Biol.">
        <title>Genome of Acanthamoeba castellanii highlights extensive lateral gene transfer and early evolution of tyrosine kinase signaling.</title>
        <authorList>
            <person name="Clarke M."/>
            <person name="Lohan A.J."/>
            <person name="Liu B."/>
            <person name="Lagkouvardos I."/>
            <person name="Roy S."/>
            <person name="Zafar N."/>
            <person name="Bertelli C."/>
            <person name="Schilde C."/>
            <person name="Kianianmomeni A."/>
            <person name="Burglin T.R."/>
            <person name="Frech C."/>
            <person name="Turcotte B."/>
            <person name="Kopec K.O."/>
            <person name="Synnott J.M."/>
            <person name="Choo C."/>
            <person name="Paponov I."/>
            <person name="Finkler A."/>
            <person name="Soon Heng Tan C."/>
            <person name="Hutchins A.P."/>
            <person name="Weinmeier T."/>
            <person name="Rattei T."/>
            <person name="Chu J.S."/>
            <person name="Gimenez G."/>
            <person name="Irimia M."/>
            <person name="Rigden D.J."/>
            <person name="Fitzpatrick D.A."/>
            <person name="Lorenzo-Morales J."/>
            <person name="Bateman A."/>
            <person name="Chiu C.H."/>
            <person name="Tang P."/>
            <person name="Hegemann P."/>
            <person name="Fromm H."/>
            <person name="Raoult D."/>
            <person name="Greub G."/>
            <person name="Miranda-Saavedra D."/>
            <person name="Chen N."/>
            <person name="Nash P."/>
            <person name="Ginger M.L."/>
            <person name="Horn M."/>
            <person name="Schaap P."/>
            <person name="Caler L."/>
            <person name="Loftus B."/>
        </authorList>
    </citation>
    <scope>NUCLEOTIDE SEQUENCE [LARGE SCALE GENOMIC DNA]</scope>
    <source>
        <strain evidence="1 2">Neff</strain>
    </source>
</reference>
<dbReference type="VEuPathDB" id="AmoebaDB:ACA1_307510"/>
<keyword evidence="2" id="KW-1185">Reference proteome</keyword>
<proteinExistence type="predicted"/>
<protein>
    <submittedName>
        <fullName evidence="1">Uncharacterized protein</fullName>
    </submittedName>
</protein>
<accession>L8H737</accession>
<name>L8H737_ACACF</name>
<dbReference type="GeneID" id="14921133"/>